<comment type="caution">
    <text evidence="2">The sequence shown here is derived from an EMBL/GenBank/DDBJ whole genome shotgun (WGS) entry which is preliminary data.</text>
</comment>
<accession>A0A2S9QR73</accession>
<dbReference type="PANTHER" id="PTHR46623">
    <property type="entry name" value="CARBOXYMETHYLENEBUTENOLIDASE-RELATED"/>
    <property type="match status" value="1"/>
</dbReference>
<evidence type="ECO:0000313" key="2">
    <source>
        <dbReference type="EMBL" id="PRI12093.1"/>
    </source>
</evidence>
<proteinExistence type="predicted"/>
<dbReference type="Proteomes" id="UP000238650">
    <property type="component" value="Unassembled WGS sequence"/>
</dbReference>
<protein>
    <recommendedName>
        <fullName evidence="1">Dienelactone hydrolase domain-containing protein</fullName>
    </recommendedName>
</protein>
<dbReference type="Gene3D" id="3.40.50.1820">
    <property type="entry name" value="alpha/beta hydrolase"/>
    <property type="match status" value="1"/>
</dbReference>
<feature type="domain" description="Dienelactone hydrolase" evidence="1">
    <location>
        <begin position="15"/>
        <end position="217"/>
    </location>
</feature>
<sequence length="219" mass="23882">MGTRITLAGSDGFEFNAYRAEPAGEPRGGVVVLGEVWGVNHWVRSVADRWADEGYLVIAPAMLDRVQFGYESDDYSRLPREIVGQFDPEAGLLDLAAAVEAASEGGRVGVTGYCFGGMLSWRAAALVDGVSAASGYYGGGVPRYIGLTPRVPTEMHFGTRDQGIPMEQVEELQAAHPEVDIYSYDADHGFCCEERDRYDADACRSASARSREFFRRHVG</sequence>
<dbReference type="PANTHER" id="PTHR46623:SF6">
    <property type="entry name" value="ALPHA_BETA-HYDROLASES SUPERFAMILY PROTEIN"/>
    <property type="match status" value="1"/>
</dbReference>
<dbReference type="Pfam" id="PF01738">
    <property type="entry name" value="DLH"/>
    <property type="match status" value="1"/>
</dbReference>
<name>A0A2S9QR73_9MICO</name>
<evidence type="ECO:0000259" key="1">
    <source>
        <dbReference type="Pfam" id="PF01738"/>
    </source>
</evidence>
<dbReference type="OrthoDB" id="3208682at2"/>
<dbReference type="EMBL" id="MWZD01000013">
    <property type="protein sequence ID" value="PRI12093.1"/>
    <property type="molecule type" value="Genomic_DNA"/>
</dbReference>
<dbReference type="GO" id="GO:0016787">
    <property type="term" value="F:hydrolase activity"/>
    <property type="evidence" value="ECO:0007669"/>
    <property type="project" value="InterPro"/>
</dbReference>
<dbReference type="SUPFAM" id="SSF53474">
    <property type="entry name" value="alpha/beta-Hydrolases"/>
    <property type="match status" value="1"/>
</dbReference>
<reference evidence="2 3" key="1">
    <citation type="journal article" date="2017" name="New Microbes New Infect">
        <title>Genome sequence of 'Leucobacter massiliensis' sp. nov. isolated from human pharynx after travel to the 2014 Hajj.</title>
        <authorList>
            <person name="Leangapichart T."/>
            <person name="Gautret P."/>
            <person name="Nguyen T.T."/>
            <person name="Armstrong N."/>
            <person name="Rolain J.M."/>
        </authorList>
    </citation>
    <scope>NUCLEOTIDE SEQUENCE [LARGE SCALE GENOMIC DNA]</scope>
    <source>
        <strain evidence="2 3">122RC15</strain>
    </source>
</reference>
<evidence type="ECO:0000313" key="3">
    <source>
        <dbReference type="Proteomes" id="UP000238650"/>
    </source>
</evidence>
<gene>
    <name evidence="2" type="ORF">B4915_03265</name>
</gene>
<dbReference type="InterPro" id="IPR029058">
    <property type="entry name" value="AB_hydrolase_fold"/>
</dbReference>
<dbReference type="InterPro" id="IPR051049">
    <property type="entry name" value="Dienelactone_hydrolase-like"/>
</dbReference>
<keyword evidence="3" id="KW-1185">Reference proteome</keyword>
<dbReference type="AlphaFoldDB" id="A0A2S9QR73"/>
<dbReference type="InterPro" id="IPR002925">
    <property type="entry name" value="Dienelactn_hydro"/>
</dbReference>
<dbReference type="RefSeq" id="WP_105804402.1">
    <property type="nucleotide sequence ID" value="NZ_MWZD01000013.1"/>
</dbReference>
<organism evidence="2 3">
    <name type="scientific">Leucobacter massiliensis</name>
    <dbReference type="NCBI Taxonomy" id="1686285"/>
    <lineage>
        <taxon>Bacteria</taxon>
        <taxon>Bacillati</taxon>
        <taxon>Actinomycetota</taxon>
        <taxon>Actinomycetes</taxon>
        <taxon>Micrococcales</taxon>
        <taxon>Microbacteriaceae</taxon>
        <taxon>Leucobacter</taxon>
    </lineage>
</organism>